<evidence type="ECO:0000313" key="9">
    <source>
        <dbReference type="Proteomes" id="UP000316624"/>
    </source>
</evidence>
<protein>
    <submittedName>
        <fullName evidence="8">Type IV secretion system protein VirB10</fullName>
    </submittedName>
</protein>
<name>A0A562K4W1_SPHWJ</name>
<dbReference type="InterPro" id="IPR005498">
    <property type="entry name" value="T4SS_VirB10/TraB/TrbI"/>
</dbReference>
<keyword evidence="9" id="KW-1185">Reference proteome</keyword>
<evidence type="ECO:0000256" key="4">
    <source>
        <dbReference type="ARBA" id="ARBA00022989"/>
    </source>
</evidence>
<evidence type="ECO:0000256" key="1">
    <source>
        <dbReference type="ARBA" id="ARBA00004167"/>
    </source>
</evidence>
<feature type="region of interest" description="Disordered" evidence="6">
    <location>
        <begin position="157"/>
        <end position="210"/>
    </location>
</feature>
<feature type="region of interest" description="Disordered" evidence="6">
    <location>
        <begin position="1"/>
        <end position="22"/>
    </location>
</feature>
<keyword evidence="4 7" id="KW-1133">Transmembrane helix</keyword>
<dbReference type="RefSeq" id="WP_088185039.1">
    <property type="nucleotide sequence ID" value="NZ_JACIIY010000024.1"/>
</dbReference>
<comment type="similarity">
    <text evidence="2">Belongs to the TrbI/VirB10 family.</text>
</comment>
<dbReference type="Gene3D" id="2.40.128.260">
    <property type="entry name" value="Type IV secretion system, VirB10/TraB/TrbI"/>
    <property type="match status" value="1"/>
</dbReference>
<feature type="region of interest" description="Disordered" evidence="6">
    <location>
        <begin position="81"/>
        <end position="144"/>
    </location>
</feature>
<sequence length="420" mass="44640">MAGDISTNDPVFSPEEKESTRSILATQRPGVTRYKRQIIQGILALGVGIFVIGLIFAFVIGGGKGANKKDDEDKAIQLASPDLEKLPQNYSDPLTRPDLTGPGTSALPAPGTDPNATTGQPGQQRQQPQQRQLSPAEQRAQAARELAIRQEMAARSGSIMFADNQRNAGSGTGNDDDRGASTGAGAGDGQQQPTRPPEENEPGRQNLQGRKEDFIQTARIDGDYLKARLAAPVSRYEVKAGTIIPAALVTALNSDLPGEVIATVTENVYDHVTGRYVLIPQGTRLFGRYDSRVAYKQSRALVVWNRIIYPNGNSINIGGMTGSDATGAAGLSDRVNSHFGSLIKGITLSTAIAIGGAAADNAGTRDNQLVTAGGGALSQEASRTGQQIVSRELDRQPTITVRPGFRLRVIVNKDMILTPY</sequence>
<evidence type="ECO:0000256" key="5">
    <source>
        <dbReference type="ARBA" id="ARBA00023136"/>
    </source>
</evidence>
<accession>A0A562K4W1</accession>
<evidence type="ECO:0000256" key="2">
    <source>
        <dbReference type="ARBA" id="ARBA00010265"/>
    </source>
</evidence>
<proteinExistence type="inferred from homology"/>
<dbReference type="AlphaFoldDB" id="A0A562K4W1"/>
<gene>
    <name evidence="8" type="ORF">IQ35_03547</name>
</gene>
<feature type="transmembrane region" description="Helical" evidence="7">
    <location>
        <begin position="38"/>
        <end position="60"/>
    </location>
</feature>
<dbReference type="Pfam" id="PF03743">
    <property type="entry name" value="TrbI"/>
    <property type="match status" value="1"/>
</dbReference>
<dbReference type="GO" id="GO:0016020">
    <property type="term" value="C:membrane"/>
    <property type="evidence" value="ECO:0007669"/>
    <property type="project" value="UniProtKB-SubCell"/>
</dbReference>
<reference evidence="8 9" key="1">
    <citation type="journal article" date="2015" name="Stand. Genomic Sci.">
        <title>Genomic Encyclopedia of Bacterial and Archaeal Type Strains, Phase III: the genomes of soil and plant-associated and newly described type strains.</title>
        <authorList>
            <person name="Whitman W.B."/>
            <person name="Woyke T."/>
            <person name="Klenk H.P."/>
            <person name="Zhou Y."/>
            <person name="Lilburn T.G."/>
            <person name="Beck B.J."/>
            <person name="De Vos P."/>
            <person name="Vandamme P."/>
            <person name="Eisen J.A."/>
            <person name="Garrity G."/>
            <person name="Hugenholtz P."/>
            <person name="Kyrpides N.C."/>
        </authorList>
    </citation>
    <scope>NUCLEOTIDE SEQUENCE [LARGE SCALE GENOMIC DNA]</scope>
    <source>
        <strain evidence="8 9">CGMCC 1.7748</strain>
    </source>
</reference>
<comment type="caution">
    <text evidence="8">The sequence shown here is derived from an EMBL/GenBank/DDBJ whole genome shotgun (WGS) entry which is preliminary data.</text>
</comment>
<dbReference type="CDD" id="cd16429">
    <property type="entry name" value="VirB10"/>
    <property type="match status" value="1"/>
</dbReference>
<keyword evidence="5 7" id="KW-0472">Membrane</keyword>
<evidence type="ECO:0000313" key="8">
    <source>
        <dbReference type="EMBL" id="TWH90264.1"/>
    </source>
</evidence>
<dbReference type="EMBL" id="VLKK01000022">
    <property type="protein sequence ID" value="TWH90264.1"/>
    <property type="molecule type" value="Genomic_DNA"/>
</dbReference>
<keyword evidence="3 7" id="KW-0812">Transmembrane</keyword>
<feature type="compositionally biased region" description="Low complexity" evidence="6">
    <location>
        <begin position="119"/>
        <end position="144"/>
    </location>
</feature>
<evidence type="ECO:0000256" key="3">
    <source>
        <dbReference type="ARBA" id="ARBA00022692"/>
    </source>
</evidence>
<dbReference type="InterPro" id="IPR042217">
    <property type="entry name" value="T4SS_VirB10/TrbI"/>
</dbReference>
<organism evidence="8 9">
    <name type="scientific">Sphingobium wenxiniae (strain DSM 21828 / CGMCC 1.7748 / JZ-1)</name>
    <dbReference type="NCBI Taxonomy" id="595605"/>
    <lineage>
        <taxon>Bacteria</taxon>
        <taxon>Pseudomonadati</taxon>
        <taxon>Pseudomonadota</taxon>
        <taxon>Alphaproteobacteria</taxon>
        <taxon>Sphingomonadales</taxon>
        <taxon>Sphingomonadaceae</taxon>
        <taxon>Sphingobium</taxon>
    </lineage>
</organism>
<evidence type="ECO:0000256" key="7">
    <source>
        <dbReference type="SAM" id="Phobius"/>
    </source>
</evidence>
<evidence type="ECO:0000256" key="6">
    <source>
        <dbReference type="SAM" id="MobiDB-lite"/>
    </source>
</evidence>
<comment type="subcellular location">
    <subcellularLocation>
        <location evidence="1">Membrane</location>
        <topology evidence="1">Single-pass membrane protein</topology>
    </subcellularLocation>
</comment>
<feature type="compositionally biased region" description="Polar residues" evidence="6">
    <location>
        <begin position="1"/>
        <end position="10"/>
    </location>
</feature>
<dbReference type="Proteomes" id="UP000316624">
    <property type="component" value="Unassembled WGS sequence"/>
</dbReference>